<protein>
    <submittedName>
        <fullName evidence="2">Unplaced genomic scaffold CY34scaffold_40, whole genome shotgun sequence</fullName>
    </submittedName>
</protein>
<feature type="compositionally biased region" description="Polar residues" evidence="1">
    <location>
        <begin position="325"/>
        <end position="347"/>
    </location>
</feature>
<sequence>MLVPKETIQTWLAHGGRIYSGATSSVASYYFAVSREDEWTSILCGRSVVVIHAGWILHCVAHSFRVPVVGYILDDDFDAGPPFSRMGMQGPIFASVVSPRYRQVPRPLAPQSQPTAPLFISPNVLQKRKRQRDSLAYSNALHSESGDSLPQRPRKRHKFFLELSASSAESLSDIAITEGQDSAAVTKPNYDARSTYAGTDICCANIPPGDCAPSAPHYSTPPVEAMSNFKYQGSSLRYSSGNDQRHEKADNPNCAYECAPEYTLTSNGTRPVARLKDSPPVPAIDFTRLQFPSRNRSRFPLLCLQPVTSTVKAGGRDDAKRSDHPTASNHTPNQFAQDVSSATQQPGKSAVPGSCGSGIHKDTETALPVTRQDTRMGSSGSPGRLGEVIDSRYDTLIYHMDQLIRARNRATGRDDVRSATLWESNAMWKGMRFWHEKLKKPTWKANM</sequence>
<feature type="compositionally biased region" description="Basic and acidic residues" evidence="1">
    <location>
        <begin position="314"/>
        <end position="324"/>
    </location>
</feature>
<dbReference type="EMBL" id="KN835171">
    <property type="protein sequence ID" value="KIK45538.1"/>
    <property type="molecule type" value="Genomic_DNA"/>
</dbReference>
<reference evidence="2 3" key="1">
    <citation type="submission" date="2014-04" db="EMBL/GenBank/DDBJ databases">
        <authorList>
            <consortium name="DOE Joint Genome Institute"/>
            <person name="Kuo A."/>
            <person name="Ruytinx J."/>
            <person name="Rineau F."/>
            <person name="Colpaert J."/>
            <person name="Kohler A."/>
            <person name="Nagy L.G."/>
            <person name="Floudas D."/>
            <person name="Copeland A."/>
            <person name="Barry K.W."/>
            <person name="Cichocki N."/>
            <person name="Veneault-Fourrey C."/>
            <person name="LaButti K."/>
            <person name="Lindquist E.A."/>
            <person name="Lipzen A."/>
            <person name="Lundell T."/>
            <person name="Morin E."/>
            <person name="Murat C."/>
            <person name="Sun H."/>
            <person name="Tunlid A."/>
            <person name="Henrissat B."/>
            <person name="Grigoriev I.V."/>
            <person name="Hibbett D.S."/>
            <person name="Martin F."/>
            <person name="Nordberg H.P."/>
            <person name="Cantor M.N."/>
            <person name="Hua S.X."/>
        </authorList>
    </citation>
    <scope>NUCLEOTIDE SEQUENCE [LARGE SCALE GENOMIC DNA]</scope>
    <source>
        <strain evidence="2 3">UH-Slu-Lm8-n1</strain>
    </source>
</reference>
<evidence type="ECO:0000313" key="2">
    <source>
        <dbReference type="EMBL" id="KIK45538.1"/>
    </source>
</evidence>
<proteinExistence type="predicted"/>
<dbReference type="OrthoDB" id="2628440at2759"/>
<feature type="region of interest" description="Disordered" evidence="1">
    <location>
        <begin position="311"/>
        <end position="386"/>
    </location>
</feature>
<name>A0A0D0BR89_9AGAM</name>
<dbReference type="AlphaFoldDB" id="A0A0D0BR89"/>
<dbReference type="InParanoid" id="A0A0D0BR89"/>
<dbReference type="Proteomes" id="UP000054485">
    <property type="component" value="Unassembled WGS sequence"/>
</dbReference>
<accession>A0A0D0BR89</accession>
<gene>
    <name evidence="2" type="ORF">CY34DRAFT_522392</name>
</gene>
<evidence type="ECO:0000313" key="3">
    <source>
        <dbReference type="Proteomes" id="UP000054485"/>
    </source>
</evidence>
<dbReference type="HOGENOM" id="CLU_612773_0_0_1"/>
<reference evidence="3" key="2">
    <citation type="submission" date="2015-01" db="EMBL/GenBank/DDBJ databases">
        <title>Evolutionary Origins and Diversification of the Mycorrhizal Mutualists.</title>
        <authorList>
            <consortium name="DOE Joint Genome Institute"/>
            <consortium name="Mycorrhizal Genomics Consortium"/>
            <person name="Kohler A."/>
            <person name="Kuo A."/>
            <person name="Nagy L.G."/>
            <person name="Floudas D."/>
            <person name="Copeland A."/>
            <person name="Barry K.W."/>
            <person name="Cichocki N."/>
            <person name="Veneault-Fourrey C."/>
            <person name="LaButti K."/>
            <person name="Lindquist E.A."/>
            <person name="Lipzen A."/>
            <person name="Lundell T."/>
            <person name="Morin E."/>
            <person name="Murat C."/>
            <person name="Riley R."/>
            <person name="Ohm R."/>
            <person name="Sun H."/>
            <person name="Tunlid A."/>
            <person name="Henrissat B."/>
            <person name="Grigoriev I.V."/>
            <person name="Hibbett D.S."/>
            <person name="Martin F."/>
        </authorList>
    </citation>
    <scope>NUCLEOTIDE SEQUENCE [LARGE SCALE GENOMIC DNA]</scope>
    <source>
        <strain evidence="3">UH-Slu-Lm8-n1</strain>
    </source>
</reference>
<keyword evidence="3" id="KW-1185">Reference proteome</keyword>
<evidence type="ECO:0000256" key="1">
    <source>
        <dbReference type="SAM" id="MobiDB-lite"/>
    </source>
</evidence>
<organism evidence="2 3">
    <name type="scientific">Suillus luteus UH-Slu-Lm8-n1</name>
    <dbReference type="NCBI Taxonomy" id="930992"/>
    <lineage>
        <taxon>Eukaryota</taxon>
        <taxon>Fungi</taxon>
        <taxon>Dikarya</taxon>
        <taxon>Basidiomycota</taxon>
        <taxon>Agaricomycotina</taxon>
        <taxon>Agaricomycetes</taxon>
        <taxon>Agaricomycetidae</taxon>
        <taxon>Boletales</taxon>
        <taxon>Suillineae</taxon>
        <taxon>Suillaceae</taxon>
        <taxon>Suillus</taxon>
    </lineage>
</organism>